<reference evidence="4" key="1">
    <citation type="submission" date="2009-07" db="EMBL/GenBank/DDBJ databases">
        <authorList>
            <consortium name="US DOE Joint Genome Institute (JGI-PGF)"/>
            <person name="Lucas S."/>
            <person name="Copeland A."/>
            <person name="Lapidus A."/>
            <person name="Glavina del Rio T."/>
            <person name="Tice H."/>
            <person name="Bruce D."/>
            <person name="Goodwin L."/>
            <person name="Pitluck S."/>
            <person name="Larimer F."/>
            <person name="Land M.L."/>
            <person name="Mouttaki H."/>
            <person name="He Z."/>
            <person name="Zhou J."/>
            <person name="Hemme C.L."/>
        </authorList>
    </citation>
    <scope>NUCLEOTIDE SEQUENCE [LARGE SCALE GENOMIC DNA]</scope>
    <source>
        <strain evidence="4">DSM 2782</strain>
    </source>
</reference>
<dbReference type="AlphaFoldDB" id="F1THT4"/>
<sequence>MQVVIIGCGKVGAKFAQVLSEEGNEIVIVSNDPKSFKNLPPDFDGVTLTGVPIDQDVLKMAGIENADVLVAVTEDDNVNIMVCQVAKEIFKVPKVIARIYNPAREHVFHQFGLETICPTDITVNVMRAMLESNADVSTHNIGNTSVLFKHVKLADGYIGKRIEQVKLKQSMIFGVMRSGEFLLANAAGRLVKGDILVVADTTHKNYKETN</sequence>
<dbReference type="Gene3D" id="3.40.50.720">
    <property type="entry name" value="NAD(P)-binding Rossmann-like Domain"/>
    <property type="match status" value="1"/>
</dbReference>
<dbReference type="STRING" id="588581.Cpap_0673"/>
<evidence type="ECO:0000256" key="1">
    <source>
        <dbReference type="ARBA" id="ARBA00022538"/>
    </source>
</evidence>
<dbReference type="eggNOG" id="COG0569">
    <property type="taxonomic scope" value="Bacteria"/>
</dbReference>
<dbReference type="EMBL" id="ACXX02000017">
    <property type="protein sequence ID" value="EGD46066.1"/>
    <property type="molecule type" value="Genomic_DNA"/>
</dbReference>
<dbReference type="InterPro" id="IPR036291">
    <property type="entry name" value="NAD(P)-bd_dom_sf"/>
</dbReference>
<evidence type="ECO:0000313" key="4">
    <source>
        <dbReference type="EMBL" id="EGD46066.1"/>
    </source>
</evidence>
<dbReference type="GO" id="GO:0005886">
    <property type="term" value="C:plasma membrane"/>
    <property type="evidence" value="ECO:0007669"/>
    <property type="project" value="InterPro"/>
</dbReference>
<dbReference type="PROSITE" id="PS51201">
    <property type="entry name" value="RCK_N"/>
    <property type="match status" value="1"/>
</dbReference>
<dbReference type="Proteomes" id="UP000003860">
    <property type="component" value="Unassembled WGS sequence"/>
</dbReference>
<protein>
    <submittedName>
        <fullName evidence="4">TrkA-N domain protein</fullName>
    </submittedName>
</protein>
<organism evidence="4 5">
    <name type="scientific">Ruminiclostridium papyrosolvens DSM 2782</name>
    <dbReference type="NCBI Taxonomy" id="588581"/>
    <lineage>
        <taxon>Bacteria</taxon>
        <taxon>Bacillati</taxon>
        <taxon>Bacillota</taxon>
        <taxon>Clostridia</taxon>
        <taxon>Eubacteriales</taxon>
        <taxon>Oscillospiraceae</taxon>
        <taxon>Ruminiclostridium</taxon>
    </lineage>
</organism>
<keyword evidence="2" id="KW-0630">Potassium</keyword>
<reference evidence="4" key="2">
    <citation type="submission" date="2011-01" db="EMBL/GenBank/DDBJ databases">
        <title>The Non-contiguous Finished genome of Clostridium papyrosolvens.</title>
        <authorList>
            <person name="Lucas S."/>
            <person name="Copeland A."/>
            <person name="Lapidus A."/>
            <person name="Cheng J.-F."/>
            <person name="Goodwin L."/>
            <person name="Pitluck S."/>
            <person name="Misra M."/>
            <person name="Chertkov O."/>
            <person name="Detter J.C."/>
            <person name="Han C."/>
            <person name="Tapia R."/>
            <person name="Land M."/>
            <person name="Hauser L."/>
            <person name="Kyrpides N."/>
            <person name="Ivanova N."/>
            <person name="Pagani I."/>
            <person name="Mouttaki H."/>
            <person name="He Z."/>
            <person name="Zhou J."/>
            <person name="Hemme C.L."/>
            <person name="Woyke T."/>
        </authorList>
    </citation>
    <scope>NUCLEOTIDE SEQUENCE [LARGE SCALE GENOMIC DNA]</scope>
    <source>
        <strain evidence="4">DSM 2782</strain>
    </source>
</reference>
<keyword evidence="1" id="KW-0406">Ion transport</keyword>
<dbReference type="InterPro" id="IPR050721">
    <property type="entry name" value="Trk_Ktr_HKT_K-transport"/>
</dbReference>
<keyword evidence="5" id="KW-1185">Reference proteome</keyword>
<dbReference type="GO" id="GO:0015079">
    <property type="term" value="F:potassium ion transmembrane transporter activity"/>
    <property type="evidence" value="ECO:0007669"/>
    <property type="project" value="InterPro"/>
</dbReference>
<keyword evidence="1" id="KW-0813">Transport</keyword>
<dbReference type="PANTHER" id="PTHR43833">
    <property type="entry name" value="POTASSIUM CHANNEL PROTEIN 2-RELATED-RELATED"/>
    <property type="match status" value="1"/>
</dbReference>
<comment type="caution">
    <text evidence="4">The sequence shown here is derived from an EMBL/GenBank/DDBJ whole genome shotgun (WGS) entry which is preliminary data.</text>
</comment>
<dbReference type="InterPro" id="IPR006036">
    <property type="entry name" value="K_uptake_TrkA"/>
</dbReference>
<dbReference type="OrthoDB" id="9775180at2"/>
<keyword evidence="1" id="KW-0633">Potassium transport</keyword>
<evidence type="ECO:0000313" key="5">
    <source>
        <dbReference type="Proteomes" id="UP000003860"/>
    </source>
</evidence>
<evidence type="ECO:0000259" key="3">
    <source>
        <dbReference type="PROSITE" id="PS51201"/>
    </source>
</evidence>
<proteinExistence type="predicted"/>
<dbReference type="PRINTS" id="PR00335">
    <property type="entry name" value="KUPTAKETRKA"/>
</dbReference>
<dbReference type="SUPFAM" id="SSF51735">
    <property type="entry name" value="NAD(P)-binding Rossmann-fold domains"/>
    <property type="match status" value="1"/>
</dbReference>
<gene>
    <name evidence="4" type="ORF">Cpap_0673</name>
</gene>
<accession>F1THT4</accession>
<dbReference type="PANTHER" id="PTHR43833:SF8">
    <property type="entry name" value="TRK SYSTEM POTASSIUM UPTAKE PROTEIN TRKA"/>
    <property type="match status" value="1"/>
</dbReference>
<feature type="domain" description="RCK N-terminal" evidence="3">
    <location>
        <begin position="1"/>
        <end position="123"/>
    </location>
</feature>
<dbReference type="Pfam" id="PF02254">
    <property type="entry name" value="TrkA_N"/>
    <property type="match status" value="1"/>
</dbReference>
<evidence type="ECO:0000256" key="2">
    <source>
        <dbReference type="ARBA" id="ARBA00022958"/>
    </source>
</evidence>
<dbReference type="RefSeq" id="WP_004622083.1">
    <property type="nucleotide sequence ID" value="NZ_ACXX02000017.1"/>
</dbReference>
<dbReference type="InterPro" id="IPR003148">
    <property type="entry name" value="RCK_N"/>
</dbReference>
<name>F1THT4_9FIRM</name>